<evidence type="ECO:0000256" key="1">
    <source>
        <dbReference type="SAM" id="MobiDB-lite"/>
    </source>
</evidence>
<name>A0ABR0T435_9HYPO</name>
<feature type="region of interest" description="Disordered" evidence="1">
    <location>
        <begin position="381"/>
        <end position="406"/>
    </location>
</feature>
<keyword evidence="2" id="KW-0472">Membrane</keyword>
<gene>
    <name evidence="3" type="ORF">PT974_01640</name>
</gene>
<reference evidence="3 4" key="1">
    <citation type="submission" date="2024-01" db="EMBL/GenBank/DDBJ databases">
        <title>Complete genome of Cladobotryum mycophilum ATHUM6906.</title>
        <authorList>
            <person name="Christinaki A.C."/>
            <person name="Myridakis A.I."/>
            <person name="Kouvelis V.N."/>
        </authorList>
    </citation>
    <scope>NUCLEOTIDE SEQUENCE [LARGE SCALE GENOMIC DNA]</scope>
    <source>
        <strain evidence="3 4">ATHUM6906</strain>
    </source>
</reference>
<dbReference type="PANTHER" id="PTHR37577:SF1">
    <property type="entry name" value="INTEGRAL MEMBRANE PROTEIN"/>
    <property type="match status" value="1"/>
</dbReference>
<keyword evidence="2" id="KW-0812">Transmembrane</keyword>
<organism evidence="3 4">
    <name type="scientific">Cladobotryum mycophilum</name>
    <dbReference type="NCBI Taxonomy" id="491253"/>
    <lineage>
        <taxon>Eukaryota</taxon>
        <taxon>Fungi</taxon>
        <taxon>Dikarya</taxon>
        <taxon>Ascomycota</taxon>
        <taxon>Pezizomycotina</taxon>
        <taxon>Sordariomycetes</taxon>
        <taxon>Hypocreomycetidae</taxon>
        <taxon>Hypocreales</taxon>
        <taxon>Hypocreaceae</taxon>
        <taxon>Cladobotryum</taxon>
    </lineage>
</organism>
<comment type="caution">
    <text evidence="3">The sequence shown here is derived from an EMBL/GenBank/DDBJ whole genome shotgun (WGS) entry which is preliminary data.</text>
</comment>
<feature type="transmembrane region" description="Helical" evidence="2">
    <location>
        <begin position="44"/>
        <end position="65"/>
    </location>
</feature>
<feature type="transmembrane region" description="Helical" evidence="2">
    <location>
        <begin position="506"/>
        <end position="526"/>
    </location>
</feature>
<sequence length="646" mass="72971">MNGTMNSTLSGAMDRTLNDTLNSMINGTVNQLIKENPDIAGPGVMLSILGSAALTICITTLRLVIYDSNGNVELTPGNDPEKRPGSNPIDLLFLNLREKFVGLVTSCFPQKRQQTPDAPSQTNNSAKKARHNELDKFILKLCIGHLVVGFAYLVSGFIALGTSPMTVYHWKVLTGLAWFSEITLLLGLLFLHRYFTVEVRKRNLALAFTIIYTILLVVAMIPTMYPMEDSLQLLSFWKEFLSTGHFQVKPDYQFQEWDTFVSRLLVMIHLGLVCIQRCLELWQWDSSSIVDAVNRWFNKATNSALSRLCSDGNKPYHSWWNHIVIQPLSANLHVIRLCMEVSLSKTVQACGIGASIIGGASTCINHHLWISHVTRNLGVPGVRRSPLHTRPEQDTTTNEPEPLDAPQQNRQRFFDYETYVASSWRPWLLAFILLNAAFATTNILYALSISLPIAWSLSGLVPWYCVGLPVSLVLFVQISSGFECILKHIRLKRTSRTIIMQTINAFQFLGFTALGFLSCASNAFFLSSKLGEWCQSHGFNGFHNFHGSLGLLWWILIGLAVAYQLACFIACMKPWKWINRRTFVRSEAELPMFEMVEWGMQAQWLNNASSVGQRIEDQWAMYGSSTEQRRRIQWLSGSLEPINEDI</sequence>
<protein>
    <submittedName>
        <fullName evidence="3">Uncharacterized protein</fullName>
    </submittedName>
</protein>
<feature type="transmembrane region" description="Helical" evidence="2">
    <location>
        <begin position="461"/>
        <end position="486"/>
    </location>
</feature>
<proteinExistence type="predicted"/>
<feature type="transmembrane region" description="Helical" evidence="2">
    <location>
        <begin position="137"/>
        <end position="160"/>
    </location>
</feature>
<dbReference type="InterPro" id="IPR053018">
    <property type="entry name" value="Elsinochrome_Biosynth-Asso"/>
</dbReference>
<keyword evidence="2" id="KW-1133">Transmembrane helix</keyword>
<evidence type="ECO:0000313" key="4">
    <source>
        <dbReference type="Proteomes" id="UP001338125"/>
    </source>
</evidence>
<feature type="transmembrane region" description="Helical" evidence="2">
    <location>
        <begin position="427"/>
        <end position="455"/>
    </location>
</feature>
<dbReference type="EMBL" id="JAVFKD010000001">
    <property type="protein sequence ID" value="KAK5999248.1"/>
    <property type="molecule type" value="Genomic_DNA"/>
</dbReference>
<keyword evidence="4" id="KW-1185">Reference proteome</keyword>
<evidence type="ECO:0000256" key="2">
    <source>
        <dbReference type="SAM" id="Phobius"/>
    </source>
</evidence>
<evidence type="ECO:0000313" key="3">
    <source>
        <dbReference type="EMBL" id="KAK5999248.1"/>
    </source>
</evidence>
<feature type="transmembrane region" description="Helical" evidence="2">
    <location>
        <begin position="551"/>
        <end position="571"/>
    </location>
</feature>
<feature type="transmembrane region" description="Helical" evidence="2">
    <location>
        <begin position="203"/>
        <end position="225"/>
    </location>
</feature>
<feature type="transmembrane region" description="Helical" evidence="2">
    <location>
        <begin position="260"/>
        <end position="279"/>
    </location>
</feature>
<dbReference type="Proteomes" id="UP001338125">
    <property type="component" value="Unassembled WGS sequence"/>
</dbReference>
<dbReference type="PANTHER" id="PTHR37577">
    <property type="entry name" value="INTEGRAL MEMBRANE PROTEIN"/>
    <property type="match status" value="1"/>
</dbReference>
<accession>A0ABR0T435</accession>
<feature type="transmembrane region" description="Helical" evidence="2">
    <location>
        <begin position="172"/>
        <end position="191"/>
    </location>
</feature>